<proteinExistence type="predicted"/>
<dbReference type="Proteomes" id="UP000034894">
    <property type="component" value="Unassembled WGS sequence"/>
</dbReference>
<reference evidence="3 4" key="1">
    <citation type="journal article" date="2015" name="Nature">
        <title>rRNA introns, odd ribosomes, and small enigmatic genomes across a large radiation of phyla.</title>
        <authorList>
            <person name="Brown C.T."/>
            <person name="Hug L.A."/>
            <person name="Thomas B.C."/>
            <person name="Sharon I."/>
            <person name="Castelle C.J."/>
            <person name="Singh A."/>
            <person name="Wilkins M.J."/>
            <person name="Williams K.H."/>
            <person name="Banfield J.F."/>
        </authorList>
    </citation>
    <scope>NUCLEOTIDE SEQUENCE [LARGE SCALE GENOMIC DNA]</scope>
</reference>
<dbReference type="EMBL" id="LCFP01000005">
    <property type="protein sequence ID" value="KKS97777.1"/>
    <property type="molecule type" value="Genomic_DNA"/>
</dbReference>
<evidence type="ECO:0000259" key="2">
    <source>
        <dbReference type="PROSITE" id="PS51740"/>
    </source>
</evidence>
<evidence type="ECO:0000313" key="3">
    <source>
        <dbReference type="EMBL" id="KKS97777.1"/>
    </source>
</evidence>
<evidence type="ECO:0000256" key="1">
    <source>
        <dbReference type="PROSITE-ProRule" id="PRU01076"/>
    </source>
</evidence>
<sequence length="85" mass="9417">MSYIASITEKGQITLPAEIRRLLRVKPGDQVSFNKKGQQVVIEPAKSFLNHKGSVKTTKIYTDKGADQAVSGHIKKTYAQKNSRS</sequence>
<keyword evidence="1" id="KW-0238">DNA-binding</keyword>
<accession>A0A0G1DJM8</accession>
<feature type="domain" description="SpoVT-AbrB" evidence="2">
    <location>
        <begin position="2"/>
        <end position="47"/>
    </location>
</feature>
<evidence type="ECO:0000313" key="4">
    <source>
        <dbReference type="Proteomes" id="UP000034894"/>
    </source>
</evidence>
<dbReference type="SMART" id="SM00966">
    <property type="entry name" value="SpoVT_AbrB"/>
    <property type="match status" value="1"/>
</dbReference>
<dbReference type="NCBIfam" id="TIGR01439">
    <property type="entry name" value="lp_hng_hel_AbrB"/>
    <property type="match status" value="1"/>
</dbReference>
<dbReference type="PROSITE" id="PS51740">
    <property type="entry name" value="SPOVT_ABRB"/>
    <property type="match status" value="1"/>
</dbReference>
<dbReference type="InterPro" id="IPR037914">
    <property type="entry name" value="SpoVT-AbrB_sf"/>
</dbReference>
<dbReference type="AlphaFoldDB" id="A0A0G1DJM8"/>
<dbReference type="STRING" id="1618443.UV73_C0005G0054"/>
<name>A0A0G1DJM8_9BACT</name>
<dbReference type="GO" id="GO:0003677">
    <property type="term" value="F:DNA binding"/>
    <property type="evidence" value="ECO:0007669"/>
    <property type="project" value="UniProtKB-UniRule"/>
</dbReference>
<dbReference type="SUPFAM" id="SSF89447">
    <property type="entry name" value="AbrB/MazE/MraZ-like"/>
    <property type="match status" value="1"/>
</dbReference>
<dbReference type="Gene3D" id="2.10.260.10">
    <property type="match status" value="1"/>
</dbReference>
<comment type="caution">
    <text evidence="3">The sequence shown here is derived from an EMBL/GenBank/DDBJ whole genome shotgun (WGS) entry which is preliminary data.</text>
</comment>
<protein>
    <recommendedName>
        <fullName evidence="2">SpoVT-AbrB domain-containing protein</fullName>
    </recommendedName>
</protein>
<gene>
    <name evidence="3" type="ORF">UV73_C0005G0054</name>
</gene>
<organism evidence="3 4">
    <name type="scientific">Candidatus Gottesmanbacteria bacterium GW2011_GWA2_43_14</name>
    <dbReference type="NCBI Taxonomy" id="1618443"/>
    <lineage>
        <taxon>Bacteria</taxon>
        <taxon>Candidatus Gottesmaniibacteriota</taxon>
    </lineage>
</organism>
<dbReference type="InterPro" id="IPR007159">
    <property type="entry name" value="SpoVT-AbrB_dom"/>
</dbReference>
<dbReference type="Pfam" id="PF04014">
    <property type="entry name" value="MazE_antitoxin"/>
    <property type="match status" value="1"/>
</dbReference>